<evidence type="ECO:0000256" key="1">
    <source>
        <dbReference type="SAM" id="MobiDB-lite"/>
    </source>
</evidence>
<protein>
    <submittedName>
        <fullName evidence="2">Uncharacterized protein</fullName>
    </submittedName>
</protein>
<evidence type="ECO:0000313" key="2">
    <source>
        <dbReference type="EMBL" id="GFO28496.1"/>
    </source>
</evidence>
<organism evidence="2 3">
    <name type="scientific">Plakobranchus ocellatus</name>
    <dbReference type="NCBI Taxonomy" id="259542"/>
    <lineage>
        <taxon>Eukaryota</taxon>
        <taxon>Metazoa</taxon>
        <taxon>Spiralia</taxon>
        <taxon>Lophotrochozoa</taxon>
        <taxon>Mollusca</taxon>
        <taxon>Gastropoda</taxon>
        <taxon>Heterobranchia</taxon>
        <taxon>Euthyneura</taxon>
        <taxon>Panpulmonata</taxon>
        <taxon>Sacoglossa</taxon>
        <taxon>Placobranchoidea</taxon>
        <taxon>Plakobranchidae</taxon>
        <taxon>Plakobranchus</taxon>
    </lineage>
</organism>
<gene>
    <name evidence="2" type="ORF">PoB_005500100</name>
</gene>
<dbReference type="Proteomes" id="UP000735302">
    <property type="component" value="Unassembled WGS sequence"/>
</dbReference>
<dbReference type="EMBL" id="BLXT01006043">
    <property type="protein sequence ID" value="GFO28496.1"/>
    <property type="molecule type" value="Genomic_DNA"/>
</dbReference>
<proteinExistence type="predicted"/>
<dbReference type="AlphaFoldDB" id="A0AAV4BZF7"/>
<name>A0AAV4BZF7_9GAST</name>
<accession>A0AAV4BZF7</accession>
<sequence>MSRTNKWTRARLDGSVIKAWPNLYRNTILGFLQEMKSSASSRHVPSPPRDGREKEGLDMVNIAVTGLGSATYCKGLNTINSKPTPTSILGRGGH</sequence>
<comment type="caution">
    <text evidence="2">The sequence shown here is derived from an EMBL/GenBank/DDBJ whole genome shotgun (WGS) entry which is preliminary data.</text>
</comment>
<reference evidence="2 3" key="1">
    <citation type="journal article" date="2021" name="Elife">
        <title>Chloroplast acquisition without the gene transfer in kleptoplastic sea slugs, Plakobranchus ocellatus.</title>
        <authorList>
            <person name="Maeda T."/>
            <person name="Takahashi S."/>
            <person name="Yoshida T."/>
            <person name="Shimamura S."/>
            <person name="Takaki Y."/>
            <person name="Nagai Y."/>
            <person name="Toyoda A."/>
            <person name="Suzuki Y."/>
            <person name="Arimoto A."/>
            <person name="Ishii H."/>
            <person name="Satoh N."/>
            <person name="Nishiyama T."/>
            <person name="Hasebe M."/>
            <person name="Maruyama T."/>
            <person name="Minagawa J."/>
            <person name="Obokata J."/>
            <person name="Shigenobu S."/>
        </authorList>
    </citation>
    <scope>NUCLEOTIDE SEQUENCE [LARGE SCALE GENOMIC DNA]</scope>
</reference>
<keyword evidence="3" id="KW-1185">Reference proteome</keyword>
<evidence type="ECO:0000313" key="3">
    <source>
        <dbReference type="Proteomes" id="UP000735302"/>
    </source>
</evidence>
<feature type="region of interest" description="Disordered" evidence="1">
    <location>
        <begin position="36"/>
        <end position="56"/>
    </location>
</feature>